<dbReference type="EMBL" id="FNAT01000003">
    <property type="protein sequence ID" value="SDE71450.1"/>
    <property type="molecule type" value="Genomic_DNA"/>
</dbReference>
<dbReference type="SUPFAM" id="SSF47090">
    <property type="entry name" value="PGBD-like"/>
    <property type="match status" value="2"/>
</dbReference>
<proteinExistence type="predicted"/>
<gene>
    <name evidence="4" type="ORF">SAMN04488567_2446</name>
</gene>
<evidence type="ECO:0000313" key="4">
    <source>
        <dbReference type="EMBL" id="SDE71450.1"/>
    </source>
</evidence>
<dbReference type="STRING" id="521013.SAMN04488567_2446"/>
<evidence type="ECO:0000259" key="3">
    <source>
        <dbReference type="Pfam" id="PF01471"/>
    </source>
</evidence>
<dbReference type="Pfam" id="PF01471">
    <property type="entry name" value="PG_binding_1"/>
    <property type="match status" value="2"/>
</dbReference>
<sequence length="554" mass="59849">MRHLLTSTAIALLAGAAAAEDAALLLGNERYETLGRVARGAQILDAADELSALGFSVTSLPNGRAGPVGEAARAWLEQVPEASRLVVALSGRFATDGERSFFLTAEAGTPGLLSPQAGLLPVEGVLRALAEAPGRALLLLGREADADREFGPYLREGLGNLEIPQGVTVLTGSPRAVAEFMEGPLAAPRADLSAAIREADGLRAQGYLPRARAFMPELAEAPAQPQAPQTDSAAEEALWQGTVALDTVEAYRDYLARYPQGAHAEAAEKAIAEIRAEPNRDARLAEEAIGLSRDARRDIQRNLSLLDFNTRGIDGIFGPGTRGAITNWQQQNGFPQTSYLTPEQVGRIDAQAARRAAELEAEAERQRQEQARADRAFWEETGARGDEPGLRAYLERYPDGAFAEAAADRLALIEEEKRRAAEGEDRAAWDRAREADSLEGYRDYLRAFPQGSFKAEAEARISALTERNQQQQARQAAQAEEEALGLNALTARLVEQRLEAQGLEPGPVDGKFDEATRKALRNYQRDRNLPATGFLNEPTVVRLLADAFGGALQQ</sequence>
<protein>
    <submittedName>
        <fullName evidence="4">Putative peptidoglycan binding domain-containing protein</fullName>
    </submittedName>
</protein>
<feature type="domain" description="Peptidoglycan binding-like" evidence="3">
    <location>
        <begin position="492"/>
        <end position="542"/>
    </location>
</feature>
<keyword evidence="1" id="KW-0175">Coiled coil</keyword>
<keyword evidence="5" id="KW-1185">Reference proteome</keyword>
<dbReference type="InterPro" id="IPR002477">
    <property type="entry name" value="Peptidoglycan-bd-like"/>
</dbReference>
<evidence type="ECO:0000313" key="5">
    <source>
        <dbReference type="Proteomes" id="UP000198922"/>
    </source>
</evidence>
<name>A0A1G7F6C8_9RHOB</name>
<dbReference type="InterPro" id="IPR036365">
    <property type="entry name" value="PGBD-like_sf"/>
</dbReference>
<dbReference type="Gene3D" id="1.10.101.10">
    <property type="entry name" value="PGBD-like superfamily/PGBD"/>
    <property type="match status" value="2"/>
</dbReference>
<keyword evidence="2" id="KW-0732">Signal</keyword>
<feature type="domain" description="Peptidoglycan binding-like" evidence="3">
    <location>
        <begin position="293"/>
        <end position="345"/>
    </location>
</feature>
<feature type="chain" id="PRO_5011729653" evidence="2">
    <location>
        <begin position="20"/>
        <end position="554"/>
    </location>
</feature>
<dbReference type="AlphaFoldDB" id="A0A1G7F6C8"/>
<evidence type="ECO:0000256" key="2">
    <source>
        <dbReference type="SAM" id="SignalP"/>
    </source>
</evidence>
<organism evidence="4 5">
    <name type="scientific">Limimaricola pyoseonensis</name>
    <dbReference type="NCBI Taxonomy" id="521013"/>
    <lineage>
        <taxon>Bacteria</taxon>
        <taxon>Pseudomonadati</taxon>
        <taxon>Pseudomonadota</taxon>
        <taxon>Alphaproteobacteria</taxon>
        <taxon>Rhodobacterales</taxon>
        <taxon>Paracoccaceae</taxon>
        <taxon>Limimaricola</taxon>
    </lineage>
</organism>
<dbReference type="InterPro" id="IPR036366">
    <property type="entry name" value="PGBDSf"/>
</dbReference>
<dbReference type="OrthoDB" id="8092964at2"/>
<accession>A0A1G7F6C8</accession>
<feature type="signal peptide" evidence="2">
    <location>
        <begin position="1"/>
        <end position="19"/>
    </location>
</feature>
<feature type="coiled-coil region" evidence="1">
    <location>
        <begin position="454"/>
        <end position="482"/>
    </location>
</feature>
<dbReference type="Proteomes" id="UP000198922">
    <property type="component" value="Unassembled WGS sequence"/>
</dbReference>
<reference evidence="5" key="1">
    <citation type="submission" date="2016-10" db="EMBL/GenBank/DDBJ databases">
        <authorList>
            <person name="Varghese N."/>
            <person name="Submissions S."/>
        </authorList>
    </citation>
    <scope>NUCLEOTIDE SEQUENCE [LARGE SCALE GENOMIC DNA]</scope>
    <source>
        <strain evidence="5">DSM 21424</strain>
    </source>
</reference>
<dbReference type="RefSeq" id="WP_090112318.1">
    <property type="nucleotide sequence ID" value="NZ_FNAT01000003.1"/>
</dbReference>
<evidence type="ECO:0000256" key="1">
    <source>
        <dbReference type="SAM" id="Coils"/>
    </source>
</evidence>
<feature type="coiled-coil region" evidence="1">
    <location>
        <begin position="349"/>
        <end position="376"/>
    </location>
</feature>